<reference evidence="3" key="1">
    <citation type="journal article" date="2019" name="Int. J. Syst. Evol. Microbiol.">
        <title>The Global Catalogue of Microorganisms (GCM) 10K type strain sequencing project: providing services to taxonomists for standard genome sequencing and annotation.</title>
        <authorList>
            <consortium name="The Broad Institute Genomics Platform"/>
            <consortium name="The Broad Institute Genome Sequencing Center for Infectious Disease"/>
            <person name="Wu L."/>
            <person name="Ma J."/>
        </authorList>
    </citation>
    <scope>NUCLEOTIDE SEQUENCE [LARGE SCALE GENOMIC DNA]</scope>
    <source>
        <strain evidence="3">JCM 17728</strain>
    </source>
</reference>
<keyword evidence="3" id="KW-1185">Reference proteome</keyword>
<dbReference type="EMBL" id="BAABFV010000001">
    <property type="protein sequence ID" value="GAA4358523.1"/>
    <property type="molecule type" value="Genomic_DNA"/>
</dbReference>
<protein>
    <submittedName>
        <fullName evidence="2">Uncharacterized protein</fullName>
    </submittedName>
</protein>
<accession>A0ABP8IHE1</accession>
<sequence>MNSLRKKPSLLRSAFFVLAIGFLLPQAEGAISCAGNQFADSVSRAEVSGVNGGGPEQSSALSATQNNTLINQRVDLNISFDINAMSSGLVVAESADWVWQLSAENKDKLKGSIVADYQFNSMGGPDKICSSSNSCLDILNVQTNVAHTRRKNGRVIFAEGRVILTLDLSQAIDAGAYKADVTISLHHNSTANPSLCP</sequence>
<keyword evidence="1" id="KW-0732">Signal</keyword>
<feature type="signal peptide" evidence="1">
    <location>
        <begin position="1"/>
        <end position="29"/>
    </location>
</feature>
<name>A0ABP8IHE1_9GAMM</name>
<gene>
    <name evidence="2" type="ORF">GCM10023151_08590</name>
</gene>
<evidence type="ECO:0000256" key="1">
    <source>
        <dbReference type="SAM" id="SignalP"/>
    </source>
</evidence>
<dbReference type="Proteomes" id="UP001501011">
    <property type="component" value="Unassembled WGS sequence"/>
</dbReference>
<proteinExistence type="predicted"/>
<dbReference type="RefSeq" id="WP_345291962.1">
    <property type="nucleotide sequence ID" value="NZ_BAABFV010000001.1"/>
</dbReference>
<organism evidence="2 3">
    <name type="scientific">Kangiella marina</name>
    <dbReference type="NCBI Taxonomy" id="1079178"/>
    <lineage>
        <taxon>Bacteria</taxon>
        <taxon>Pseudomonadati</taxon>
        <taxon>Pseudomonadota</taxon>
        <taxon>Gammaproteobacteria</taxon>
        <taxon>Kangiellales</taxon>
        <taxon>Kangiellaceae</taxon>
        <taxon>Kangiella</taxon>
    </lineage>
</organism>
<comment type="caution">
    <text evidence="2">The sequence shown here is derived from an EMBL/GenBank/DDBJ whole genome shotgun (WGS) entry which is preliminary data.</text>
</comment>
<evidence type="ECO:0000313" key="3">
    <source>
        <dbReference type="Proteomes" id="UP001501011"/>
    </source>
</evidence>
<feature type="chain" id="PRO_5046067668" evidence="1">
    <location>
        <begin position="30"/>
        <end position="197"/>
    </location>
</feature>
<evidence type="ECO:0000313" key="2">
    <source>
        <dbReference type="EMBL" id="GAA4358523.1"/>
    </source>
</evidence>